<dbReference type="EMBL" id="NHYE01000562">
    <property type="protein sequence ID" value="PPR04840.1"/>
    <property type="molecule type" value="Genomic_DNA"/>
</dbReference>
<protein>
    <submittedName>
        <fullName evidence="2">Uncharacterized protein</fullName>
    </submittedName>
</protein>
<sequence>MSIKEATALSIWGLTLVKFEALGSLFPSPIKPMHGPPEREVKTRRYDAEPHPPAESYALLSLPTLAKDYLPPIPKRAQRGFFPIKESPSPVPKPVPSGRLSKPRPLPAHLAAWARNHSQGVTMIVTIASTVLSATSGFLYARAIRWSLARMLAGPVSLYTMTSAIKVASQSPVFNIAHIEWTFGALVCALAVSGQTAGWTTLLTPKIISMDTPMSGFELDILSPDFQQLMVTNRDVVTPDLFTNVIPLVDSSGVTAVSTHFGLPSILNFNQLSYLNSTHGILPANLQQWFSTVMSPSGSTMPANTRLELAHTSPPGFPTSYMMTQQGFTTDVSCVQKHLDTSTSPSLRLLSSSSTIFESTVVTIAQKEVQCPGIPGPLFSQPVITSPNVDAVFSVACPVNQSDGTQKWDLIITGVGNYGFMNSSICTVTPQVTTISINYNDATDLFNSSFPSFVNGSESWNVVDAPWVGEYSTSIFLRGLVVAQSITGNTFGNIVSSFLSSIPDYPDLFNDILEQYIRGVMEFSITLLRTAYTQDNNQLFLGNSSAIPSGMRTPTKGVYRTQTIGWYQAHDTAPLVLLAPTFVCLISIIIISVTQMRRRGLIEPKSNHYFDPGNIIHVIGASSAGGIREPFPPFNEDSTNYSEDVMIKLGHVDGDPERPGLIQVFGK</sequence>
<evidence type="ECO:0000313" key="2">
    <source>
        <dbReference type="EMBL" id="PPR04840.1"/>
    </source>
</evidence>
<dbReference type="OrthoDB" id="3351168at2759"/>
<accession>A0A409YPB8</accession>
<name>A0A409YPB8_9AGAR</name>
<evidence type="ECO:0000313" key="3">
    <source>
        <dbReference type="Proteomes" id="UP000284706"/>
    </source>
</evidence>
<proteinExistence type="predicted"/>
<feature type="transmembrane region" description="Helical" evidence="1">
    <location>
        <begin position="573"/>
        <end position="593"/>
    </location>
</feature>
<keyword evidence="1" id="KW-0812">Transmembrane</keyword>
<keyword evidence="1" id="KW-1133">Transmembrane helix</keyword>
<keyword evidence="3" id="KW-1185">Reference proteome</keyword>
<dbReference type="InParanoid" id="A0A409YPB8"/>
<dbReference type="Proteomes" id="UP000284706">
    <property type="component" value="Unassembled WGS sequence"/>
</dbReference>
<organism evidence="2 3">
    <name type="scientific">Gymnopilus dilepis</name>
    <dbReference type="NCBI Taxonomy" id="231916"/>
    <lineage>
        <taxon>Eukaryota</taxon>
        <taxon>Fungi</taxon>
        <taxon>Dikarya</taxon>
        <taxon>Basidiomycota</taxon>
        <taxon>Agaricomycotina</taxon>
        <taxon>Agaricomycetes</taxon>
        <taxon>Agaricomycetidae</taxon>
        <taxon>Agaricales</taxon>
        <taxon>Agaricineae</taxon>
        <taxon>Hymenogastraceae</taxon>
        <taxon>Gymnopilus</taxon>
    </lineage>
</organism>
<dbReference type="STRING" id="231916.A0A409YPB8"/>
<evidence type="ECO:0000256" key="1">
    <source>
        <dbReference type="SAM" id="Phobius"/>
    </source>
</evidence>
<gene>
    <name evidence="2" type="ORF">CVT26_012995</name>
</gene>
<keyword evidence="1" id="KW-0472">Membrane</keyword>
<comment type="caution">
    <text evidence="2">The sequence shown here is derived from an EMBL/GenBank/DDBJ whole genome shotgun (WGS) entry which is preliminary data.</text>
</comment>
<reference evidence="2 3" key="1">
    <citation type="journal article" date="2018" name="Evol. Lett.">
        <title>Horizontal gene cluster transfer increased hallucinogenic mushroom diversity.</title>
        <authorList>
            <person name="Reynolds H.T."/>
            <person name="Vijayakumar V."/>
            <person name="Gluck-Thaler E."/>
            <person name="Korotkin H.B."/>
            <person name="Matheny P.B."/>
            <person name="Slot J.C."/>
        </authorList>
    </citation>
    <scope>NUCLEOTIDE SEQUENCE [LARGE SCALE GENOMIC DNA]</scope>
    <source>
        <strain evidence="2 3">SRW20</strain>
    </source>
</reference>
<dbReference type="AlphaFoldDB" id="A0A409YPB8"/>